<sequence>MYQIYEICFSIYRKKFICGMSPGIPDGVHPHALVYKRLMH</sequence>
<accession>A0ABN7HM46</accession>
<dbReference type="EMBL" id="CAJHCP010000003">
    <property type="protein sequence ID" value="CAD6524353.1"/>
    <property type="molecule type" value="Genomic_DNA"/>
</dbReference>
<name>A0ABN7HM46_9BURK</name>
<keyword evidence="2" id="KW-1185">Reference proteome</keyword>
<dbReference type="Proteomes" id="UP000598032">
    <property type="component" value="Unassembled WGS sequence"/>
</dbReference>
<evidence type="ECO:0000313" key="1">
    <source>
        <dbReference type="EMBL" id="CAD6524353.1"/>
    </source>
</evidence>
<gene>
    <name evidence="1" type="ORF">LMG28140_01601</name>
</gene>
<protein>
    <submittedName>
        <fullName evidence="1">Uncharacterized protein</fullName>
    </submittedName>
</protein>
<evidence type="ECO:0000313" key="2">
    <source>
        <dbReference type="Proteomes" id="UP000598032"/>
    </source>
</evidence>
<comment type="caution">
    <text evidence="1">The sequence shown here is derived from an EMBL/GenBank/DDBJ whole genome shotgun (WGS) entry which is preliminary data.</text>
</comment>
<reference evidence="1 2" key="1">
    <citation type="submission" date="2020-10" db="EMBL/GenBank/DDBJ databases">
        <authorList>
            <person name="Peeters C."/>
        </authorList>
    </citation>
    <scope>NUCLEOTIDE SEQUENCE [LARGE SCALE GENOMIC DNA]</scope>
    <source>
        <strain evidence="1 2">LMG 28140</strain>
    </source>
</reference>
<proteinExistence type="predicted"/>
<organism evidence="1 2">
    <name type="scientific">Paraburkholderia metrosideri</name>
    <dbReference type="NCBI Taxonomy" id="580937"/>
    <lineage>
        <taxon>Bacteria</taxon>
        <taxon>Pseudomonadati</taxon>
        <taxon>Pseudomonadota</taxon>
        <taxon>Betaproteobacteria</taxon>
        <taxon>Burkholderiales</taxon>
        <taxon>Burkholderiaceae</taxon>
        <taxon>Paraburkholderia</taxon>
    </lineage>
</organism>